<sequence>MYAALSVVKMASTCSAGSGWRNEFRVVPVKSAVEPGIISSPPSWPCARI</sequence>
<evidence type="ECO:0000313" key="1">
    <source>
        <dbReference type="EMBL" id="COX07829.1"/>
    </source>
</evidence>
<proteinExistence type="predicted"/>
<dbReference type="AlphaFoldDB" id="A0A0U0UUM1"/>
<gene>
    <name evidence="1" type="ORF">ERS007703_04727</name>
</gene>
<dbReference type="EMBL" id="CSAE01000911">
    <property type="protein sequence ID" value="COX07829.1"/>
    <property type="molecule type" value="Genomic_DNA"/>
</dbReference>
<name>A0A0U0UUM1_MYCTX</name>
<accession>A0A0U0UUM1</accession>
<evidence type="ECO:0000313" key="2">
    <source>
        <dbReference type="Proteomes" id="UP000038802"/>
    </source>
</evidence>
<protein>
    <submittedName>
        <fullName evidence="1">Uncharacterized protein</fullName>
    </submittedName>
</protein>
<dbReference type="Proteomes" id="UP000038802">
    <property type="component" value="Unassembled WGS sequence"/>
</dbReference>
<reference evidence="2" key="1">
    <citation type="submission" date="2015-03" db="EMBL/GenBank/DDBJ databases">
        <authorList>
            <consortium name="Pathogen Informatics"/>
        </authorList>
    </citation>
    <scope>NUCLEOTIDE SEQUENCE [LARGE SCALE GENOMIC DNA]</scope>
    <source>
        <strain evidence="2">K00500041</strain>
    </source>
</reference>
<organism evidence="1 2">
    <name type="scientific">Mycobacterium tuberculosis</name>
    <dbReference type="NCBI Taxonomy" id="1773"/>
    <lineage>
        <taxon>Bacteria</taxon>
        <taxon>Bacillati</taxon>
        <taxon>Actinomycetota</taxon>
        <taxon>Actinomycetes</taxon>
        <taxon>Mycobacteriales</taxon>
        <taxon>Mycobacteriaceae</taxon>
        <taxon>Mycobacterium</taxon>
        <taxon>Mycobacterium tuberculosis complex</taxon>
    </lineage>
</organism>